<dbReference type="RefSeq" id="WP_154562458.1">
    <property type="nucleotide sequence ID" value="NZ_VUMG01000002.1"/>
</dbReference>
<accession>A0A7K0J5V8</accession>
<gene>
    <name evidence="1" type="ORF">FYJ43_04505</name>
</gene>
<reference evidence="1 2" key="1">
    <citation type="submission" date="2019-08" db="EMBL/GenBank/DDBJ databases">
        <title>In-depth cultivation of the pig gut microbiome towards novel bacterial diversity and tailored functional studies.</title>
        <authorList>
            <person name="Wylensek D."/>
            <person name="Hitch T.C.A."/>
            <person name="Clavel T."/>
        </authorList>
    </citation>
    <scope>NUCLEOTIDE SEQUENCE [LARGE SCALE GENOMIC DNA]</scope>
    <source>
        <strain evidence="1 2">WCA-380-WT-3A</strain>
    </source>
</reference>
<evidence type="ECO:0000313" key="2">
    <source>
        <dbReference type="Proteomes" id="UP000466104"/>
    </source>
</evidence>
<evidence type="ECO:0000313" key="1">
    <source>
        <dbReference type="EMBL" id="MSS45319.1"/>
    </source>
</evidence>
<dbReference type="Proteomes" id="UP000466104">
    <property type="component" value="Unassembled WGS sequence"/>
</dbReference>
<organism evidence="1 2">
    <name type="scientific">Cutibacterium porci</name>
    <dbReference type="NCBI Taxonomy" id="2605781"/>
    <lineage>
        <taxon>Bacteria</taxon>
        <taxon>Bacillati</taxon>
        <taxon>Actinomycetota</taxon>
        <taxon>Actinomycetes</taxon>
        <taxon>Propionibacteriales</taxon>
        <taxon>Propionibacteriaceae</taxon>
        <taxon>Cutibacterium</taxon>
    </lineage>
</organism>
<proteinExistence type="predicted"/>
<dbReference type="EMBL" id="VUMG01000002">
    <property type="protein sequence ID" value="MSS45319.1"/>
    <property type="molecule type" value="Genomic_DNA"/>
</dbReference>
<name>A0A7K0J5V8_9ACTN</name>
<dbReference type="AlphaFoldDB" id="A0A7K0J5V8"/>
<comment type="caution">
    <text evidence="1">The sequence shown here is derived from an EMBL/GenBank/DDBJ whole genome shotgun (WGS) entry which is preliminary data.</text>
</comment>
<protein>
    <submittedName>
        <fullName evidence="1">Uncharacterized protein</fullName>
    </submittedName>
</protein>
<sequence length="269" mass="29522">MSTDIEHVEHAAQPQVASLGEQMEYARALAASTILPPAFQRQPANVLIAMEEARTLDESPWTIMQEMAVISGKPSFSAKFMRTRVRKAGHLLRESFEDGVARCVIIRADDPEFEHVAEWDRAKAEKHGLWGKGHWVKNPQLMLSNRALSECVREACYEVMGGVGYTPDEVADFAEPVRPANVTVSEHRDDRPDWGVILNAMKATGATQQQVLDVASRILGRQVATLGGLTQAELDATASALLADHIEDANDEPLVDAEVVDEATGEVQQ</sequence>
<keyword evidence="2" id="KW-1185">Reference proteome</keyword>